<comment type="caution">
    <text evidence="2">The sequence shown here is derived from an EMBL/GenBank/DDBJ whole genome shotgun (WGS) entry which is preliminary data.</text>
</comment>
<feature type="region of interest" description="Disordered" evidence="1">
    <location>
        <begin position="109"/>
        <end position="135"/>
    </location>
</feature>
<evidence type="ECO:0000256" key="1">
    <source>
        <dbReference type="SAM" id="MobiDB-lite"/>
    </source>
</evidence>
<reference evidence="2 3" key="2">
    <citation type="submission" date="2020-03" db="EMBL/GenBank/DDBJ databases">
        <authorList>
            <person name="Ichikawa N."/>
            <person name="Kimura A."/>
            <person name="Kitahashi Y."/>
            <person name="Uohara A."/>
        </authorList>
    </citation>
    <scope>NUCLEOTIDE SEQUENCE [LARGE SCALE GENOMIC DNA]</scope>
    <source>
        <strain evidence="2 3">NBRC 108638</strain>
    </source>
</reference>
<organism evidence="2 3">
    <name type="scientific">Phytohabitans rumicis</name>
    <dbReference type="NCBI Taxonomy" id="1076125"/>
    <lineage>
        <taxon>Bacteria</taxon>
        <taxon>Bacillati</taxon>
        <taxon>Actinomycetota</taxon>
        <taxon>Actinomycetes</taxon>
        <taxon>Micromonosporales</taxon>
        <taxon>Micromonosporaceae</taxon>
    </lineage>
</organism>
<name>A0A6V8KTF0_9ACTN</name>
<dbReference type="EMBL" id="BLPG01000001">
    <property type="protein sequence ID" value="GFJ88393.1"/>
    <property type="molecule type" value="Genomic_DNA"/>
</dbReference>
<accession>A0A6V8KTF0</accession>
<evidence type="ECO:0000313" key="2">
    <source>
        <dbReference type="EMBL" id="GFJ88393.1"/>
    </source>
</evidence>
<sequence length="188" mass="19798">MRVGEVGRDGEEPAERHGLLLEDLQGERVAAFAVRPDELGGLLDRVGRAQVVPLEPGQPVGQQVLHDAGQRGHALHVAGEPAVALRRRLPLGEQAVHRDVHVPELAPAAGRALDDPPGLDDAAAEAGAHDRGHRGAQLRVRPEMDNVRIKGGGVAVVVVDHRQPDPVLQRAADVEAVPGGQPEVRAAA</sequence>
<feature type="compositionally biased region" description="Low complexity" evidence="1">
    <location>
        <begin position="115"/>
        <end position="126"/>
    </location>
</feature>
<dbReference type="Proteomes" id="UP000482960">
    <property type="component" value="Unassembled WGS sequence"/>
</dbReference>
<proteinExistence type="predicted"/>
<evidence type="ECO:0000313" key="3">
    <source>
        <dbReference type="Proteomes" id="UP000482960"/>
    </source>
</evidence>
<dbReference type="AlphaFoldDB" id="A0A6V8KTF0"/>
<keyword evidence="3" id="KW-1185">Reference proteome</keyword>
<protein>
    <submittedName>
        <fullName evidence="2">Uncharacterized protein</fullName>
    </submittedName>
</protein>
<gene>
    <name evidence="2" type="ORF">Prum_020350</name>
</gene>
<reference evidence="2 3" key="1">
    <citation type="submission" date="2020-03" db="EMBL/GenBank/DDBJ databases">
        <title>Whole genome shotgun sequence of Phytohabitans rumicis NBRC 108638.</title>
        <authorList>
            <person name="Komaki H."/>
            <person name="Tamura T."/>
        </authorList>
    </citation>
    <scope>NUCLEOTIDE SEQUENCE [LARGE SCALE GENOMIC DNA]</scope>
    <source>
        <strain evidence="2 3">NBRC 108638</strain>
    </source>
</reference>